<dbReference type="InterPro" id="IPR011008">
    <property type="entry name" value="Dimeric_a/b-barrel"/>
</dbReference>
<organism evidence="2 3">
    <name type="scientific">Levilactobacillus tongjiangensis</name>
    <dbReference type="NCBI Taxonomy" id="2486023"/>
    <lineage>
        <taxon>Bacteria</taxon>
        <taxon>Bacillati</taxon>
        <taxon>Bacillota</taxon>
        <taxon>Bacilli</taxon>
        <taxon>Lactobacillales</taxon>
        <taxon>Lactobacillaceae</taxon>
        <taxon>Levilactobacillus</taxon>
    </lineage>
</organism>
<dbReference type="EMBL" id="JBHSSK010000040">
    <property type="protein sequence ID" value="MFC6208246.1"/>
    <property type="molecule type" value="Genomic_DNA"/>
</dbReference>
<name>A0ABW1SUM2_9LACO</name>
<accession>A0ABW1SUM2</accession>
<evidence type="ECO:0000259" key="1">
    <source>
        <dbReference type="Pfam" id="PF03992"/>
    </source>
</evidence>
<dbReference type="InterPro" id="IPR007138">
    <property type="entry name" value="ABM_dom"/>
</dbReference>
<dbReference type="SUPFAM" id="SSF54909">
    <property type="entry name" value="Dimeric alpha+beta barrel"/>
    <property type="match status" value="2"/>
</dbReference>
<comment type="caution">
    <text evidence="2">The sequence shown here is derived from an EMBL/GenBank/DDBJ whole genome shotgun (WGS) entry which is preliminary data.</text>
</comment>
<protein>
    <submittedName>
        <fullName evidence="2">Quinol monooxygenase</fullName>
        <ecNumber evidence="2">1.-.-.-</ecNumber>
    </submittedName>
</protein>
<dbReference type="PANTHER" id="PTHR33336">
    <property type="entry name" value="QUINOL MONOOXYGENASE YGIN-RELATED"/>
    <property type="match status" value="1"/>
</dbReference>
<feature type="domain" description="ABM" evidence="1">
    <location>
        <begin position="11"/>
        <end position="83"/>
    </location>
</feature>
<dbReference type="Gene3D" id="3.30.70.100">
    <property type="match status" value="1"/>
</dbReference>
<dbReference type="RefSeq" id="WP_125694407.1">
    <property type="nucleotide sequence ID" value="NZ_JBHSSK010000040.1"/>
</dbReference>
<proteinExistence type="predicted"/>
<dbReference type="EC" id="1.-.-.-" evidence="2"/>
<dbReference type="Proteomes" id="UP001596254">
    <property type="component" value="Unassembled WGS sequence"/>
</dbReference>
<keyword evidence="2" id="KW-0560">Oxidoreductase</keyword>
<keyword evidence="3" id="KW-1185">Reference proteome</keyword>
<reference evidence="3" key="1">
    <citation type="journal article" date="2019" name="Int. J. Syst. Evol. Microbiol.">
        <title>The Global Catalogue of Microorganisms (GCM) 10K type strain sequencing project: providing services to taxonomists for standard genome sequencing and annotation.</title>
        <authorList>
            <consortium name="The Broad Institute Genomics Platform"/>
            <consortium name="The Broad Institute Genome Sequencing Center for Infectious Disease"/>
            <person name="Wu L."/>
            <person name="Ma J."/>
        </authorList>
    </citation>
    <scope>NUCLEOTIDE SEQUENCE [LARGE SCALE GENOMIC DNA]</scope>
    <source>
        <strain evidence="3">CCM 8905</strain>
    </source>
</reference>
<gene>
    <name evidence="2" type="ORF">ACFP1G_12355</name>
</gene>
<dbReference type="Pfam" id="PF03992">
    <property type="entry name" value="ABM"/>
    <property type="match status" value="2"/>
</dbReference>
<feature type="domain" description="ABM" evidence="1">
    <location>
        <begin position="120"/>
        <end position="194"/>
    </location>
</feature>
<dbReference type="GO" id="GO:0004497">
    <property type="term" value="F:monooxygenase activity"/>
    <property type="evidence" value="ECO:0007669"/>
    <property type="project" value="UniProtKB-KW"/>
</dbReference>
<evidence type="ECO:0000313" key="2">
    <source>
        <dbReference type="EMBL" id="MFC6208246.1"/>
    </source>
</evidence>
<sequence length="223" mass="24833">MAQEHPAPLFRLFKLKIKADQRDAFVAAGQHNLQTSIENEAGTLAMYATHVDAAGTANRVVEIYRDQTSYDTHAKSPQFSAFKDVAEQAVTDQTVINLTPVLLLELKQSLRGTQDDGHFIQLHEFTLQAGKEEAYRKLMQTSLRTWLAGTQGILATYIGRSVTAPQNWVRFDVYTDLLAYQTLCQSAGYRRYQAAGQDMVQESTTTILTPDTLVNQGGLVFEG</sequence>
<dbReference type="PANTHER" id="PTHR33336:SF3">
    <property type="entry name" value="ABM DOMAIN-CONTAINING PROTEIN"/>
    <property type="match status" value="1"/>
</dbReference>
<evidence type="ECO:0000313" key="3">
    <source>
        <dbReference type="Proteomes" id="UP001596254"/>
    </source>
</evidence>
<dbReference type="InterPro" id="IPR050744">
    <property type="entry name" value="AI-2_Isomerase_LsrG"/>
</dbReference>
<keyword evidence="2" id="KW-0503">Monooxygenase</keyword>